<keyword evidence="1" id="KW-0732">Signal</keyword>
<feature type="signal peptide" evidence="1">
    <location>
        <begin position="1"/>
        <end position="29"/>
    </location>
</feature>
<reference evidence="3" key="1">
    <citation type="submission" date="2017-09" db="EMBL/GenBank/DDBJ databases">
        <title>Brachybacterium sp. VM2412.</title>
        <authorList>
            <person name="Tak E.J."/>
            <person name="Bae J.-W."/>
        </authorList>
    </citation>
    <scope>NUCLEOTIDE SEQUENCE [LARGE SCALE GENOMIC DNA]</scope>
    <source>
        <strain evidence="3">VM2412</strain>
    </source>
</reference>
<proteinExistence type="predicted"/>
<protein>
    <submittedName>
        <fullName evidence="2">Uncharacterized protein</fullName>
    </submittedName>
</protein>
<evidence type="ECO:0000256" key="1">
    <source>
        <dbReference type="SAM" id="SignalP"/>
    </source>
</evidence>
<evidence type="ECO:0000313" key="2">
    <source>
        <dbReference type="EMBL" id="ATG50110.1"/>
    </source>
</evidence>
<dbReference type="Proteomes" id="UP000218165">
    <property type="component" value="Chromosome"/>
</dbReference>
<organism evidence="2 3">
    <name type="scientific">Brachybacterium vulturis</name>
    <dbReference type="NCBI Taxonomy" id="2017484"/>
    <lineage>
        <taxon>Bacteria</taxon>
        <taxon>Bacillati</taxon>
        <taxon>Actinomycetota</taxon>
        <taxon>Actinomycetes</taxon>
        <taxon>Micrococcales</taxon>
        <taxon>Dermabacteraceae</taxon>
        <taxon>Brachybacterium</taxon>
    </lineage>
</organism>
<feature type="chain" id="PRO_5013081283" evidence="1">
    <location>
        <begin position="30"/>
        <end position="677"/>
    </location>
</feature>
<keyword evidence="3" id="KW-1185">Reference proteome</keyword>
<name>A0A291GJ59_9MICO</name>
<dbReference type="AlphaFoldDB" id="A0A291GJ59"/>
<dbReference type="PROSITE" id="PS51318">
    <property type="entry name" value="TAT"/>
    <property type="match status" value="1"/>
</dbReference>
<dbReference type="EMBL" id="CP023563">
    <property type="protein sequence ID" value="ATG50110.1"/>
    <property type="molecule type" value="Genomic_DNA"/>
</dbReference>
<evidence type="ECO:0000313" key="3">
    <source>
        <dbReference type="Proteomes" id="UP000218165"/>
    </source>
</evidence>
<sequence length="677" mass="70760">MEATVLTRRTLLRSTVLAAAAAPTATALAAPAPPRGSGGRRRLTNLDHLRFLLAEVPLPPTDGHSRFDDSSPTGLAPWTYADRATDGTFTRVGGGDLDPATGHWSQGAFNADDISRAAIVFLRAHAAFAEQADLAVARELLRTLTYLQVDSGGHAGNVVLWQQSDGSLNRSAIPVELPVPSDSDESYWLARTVWALGEGIAGFARTDPDFTAFLRERLHLALDALERASLGRYGRWEVADGVAVPGWLIAGGADATGEAVLGLVAALQVFPEDSRVTEALDRFAEGIAAMASGGVGVWPFGAVLPWTGSQSFWHAWGGLAPAALAAAAPVIGRGLEEAVADAGVFTPQLLTSGGPHNAWSPVPGEAQIAYGVQCRVETLLRTADATGGPGLRELAALVAGWFFGANPAGQRVYDPATGATVDGIEPDGTVNRNSGAESTIHALLTMIALDREKKLARTAQRLTATPEHHGMQWLPAEEAQLGTGAEVITPETAWTGESNWHGAYVLAPDGASVRFDLEEGALEAVARGGATAHPLFHRLAEEAGTATWTALAADGTRTVLGTLELGGAGERGVTPWDGVLTPVRLDVPLPARTVAVEVVSGGRLELDELMLLPAVTVAEFPLEHGRNVMLHAASADAELSLVSGRTGSAYRAEGTRVGPVNHGRRSVLGGEFAITRG</sequence>
<dbReference type="KEGG" id="brz:CFK38_00170"/>
<dbReference type="InterPro" id="IPR006311">
    <property type="entry name" value="TAT_signal"/>
</dbReference>
<accession>A0A291GJ59</accession>
<gene>
    <name evidence="2" type="ORF">CFK38_00170</name>
</gene>